<name>A0A846YAP0_9NOCA</name>
<dbReference type="InterPro" id="IPR002918">
    <property type="entry name" value="Lipase_EstA/Esterase_EstB"/>
</dbReference>
<dbReference type="EMBL" id="JAAXOT010000003">
    <property type="protein sequence ID" value="NKY55917.1"/>
    <property type="molecule type" value="Genomic_DNA"/>
</dbReference>
<evidence type="ECO:0000313" key="2">
    <source>
        <dbReference type="Proteomes" id="UP000570678"/>
    </source>
</evidence>
<dbReference type="Gene3D" id="3.40.50.1820">
    <property type="entry name" value="alpha/beta hydrolase"/>
    <property type="match status" value="1"/>
</dbReference>
<evidence type="ECO:0000313" key="1">
    <source>
        <dbReference type="EMBL" id="NKY55917.1"/>
    </source>
</evidence>
<dbReference type="GO" id="GO:0016042">
    <property type="term" value="P:lipid catabolic process"/>
    <property type="evidence" value="ECO:0007669"/>
    <property type="project" value="InterPro"/>
</dbReference>
<accession>A0A846YAP0</accession>
<sequence>MGEIAESARRLGVFVDGVLAATGAARVNIVGHSQGTVMPAYYVKYLGGRDKIGKYVSLAPAWNGTAVAGADIVLPLARRLGIQPERFPIRHACAELDPGSPFMHAIRAGGHYLPEIEYTNIATQYDELVVPYTSGLPPGGSNVHNIVVQEGCPVDYTDHAGLAGSRRAAYFALNALDPEHPQPVPCDRAAPFSGAPF</sequence>
<dbReference type="GO" id="GO:0016787">
    <property type="term" value="F:hydrolase activity"/>
    <property type="evidence" value="ECO:0007669"/>
    <property type="project" value="InterPro"/>
</dbReference>
<proteinExistence type="predicted"/>
<evidence type="ECO:0008006" key="3">
    <source>
        <dbReference type="Google" id="ProtNLM"/>
    </source>
</evidence>
<keyword evidence="2" id="KW-1185">Reference proteome</keyword>
<dbReference type="SUPFAM" id="SSF53474">
    <property type="entry name" value="alpha/beta-Hydrolases"/>
    <property type="match status" value="1"/>
</dbReference>
<dbReference type="Pfam" id="PF01674">
    <property type="entry name" value="Lipase_2"/>
    <property type="match status" value="1"/>
</dbReference>
<protein>
    <recommendedName>
        <fullName evidence="3">Lipase</fullName>
    </recommendedName>
</protein>
<dbReference type="AlphaFoldDB" id="A0A846YAP0"/>
<gene>
    <name evidence="1" type="ORF">HGA15_07040</name>
</gene>
<dbReference type="Proteomes" id="UP000570678">
    <property type="component" value="Unassembled WGS sequence"/>
</dbReference>
<organism evidence="1 2">
    <name type="scientific">Nocardia flavorosea</name>
    <dbReference type="NCBI Taxonomy" id="53429"/>
    <lineage>
        <taxon>Bacteria</taxon>
        <taxon>Bacillati</taxon>
        <taxon>Actinomycetota</taxon>
        <taxon>Actinomycetes</taxon>
        <taxon>Mycobacteriales</taxon>
        <taxon>Nocardiaceae</taxon>
        <taxon>Nocardia</taxon>
    </lineage>
</organism>
<dbReference type="InterPro" id="IPR029058">
    <property type="entry name" value="AB_hydrolase_fold"/>
</dbReference>
<comment type="caution">
    <text evidence="1">The sequence shown here is derived from an EMBL/GenBank/DDBJ whole genome shotgun (WGS) entry which is preliminary data.</text>
</comment>
<reference evidence="1 2" key="1">
    <citation type="submission" date="2020-04" db="EMBL/GenBank/DDBJ databases">
        <title>MicrobeNet Type strains.</title>
        <authorList>
            <person name="Nicholson A.C."/>
        </authorList>
    </citation>
    <scope>NUCLEOTIDE SEQUENCE [LARGE SCALE GENOMIC DNA]</scope>
    <source>
        <strain evidence="1 2">JCM 3332</strain>
    </source>
</reference>